<proteinExistence type="predicted"/>
<dbReference type="InterPro" id="IPR010330">
    <property type="entry name" value="CoiA_nuc"/>
</dbReference>
<accession>A0A0D6DW45</accession>
<dbReference type="PIRSF" id="PIRSF007487">
    <property type="entry name" value="Competence-induced_CoiA_bac"/>
    <property type="match status" value="1"/>
</dbReference>
<dbReference type="InterPro" id="IPR057253">
    <property type="entry name" value="CoiA-like_N"/>
</dbReference>
<dbReference type="RefSeq" id="WP_047915203.1">
    <property type="nucleotide sequence ID" value="NZ_LN774769.1"/>
</dbReference>
<protein>
    <submittedName>
        <fullName evidence="3">Competence CoiA family protein</fullName>
    </submittedName>
</protein>
<dbReference type="AlphaFoldDB" id="A0A0D6DW45"/>
<dbReference type="EMBL" id="LN774769">
    <property type="protein sequence ID" value="CEN28014.1"/>
    <property type="molecule type" value="Genomic_DNA"/>
</dbReference>
<dbReference type="Proteomes" id="UP000033166">
    <property type="component" value="Chromosome I"/>
</dbReference>
<reference evidence="4" key="1">
    <citation type="submission" date="2015-01" db="EMBL/GenBank/DDBJ databases">
        <authorList>
            <person name="Andreevskaya M."/>
        </authorList>
    </citation>
    <scope>NUCLEOTIDE SEQUENCE [LARGE SCALE GENOMIC DNA]</scope>
    <source>
        <strain evidence="4">MKFS47</strain>
    </source>
</reference>
<dbReference type="STRING" id="1364.LP2241_20379"/>
<evidence type="ECO:0000259" key="1">
    <source>
        <dbReference type="Pfam" id="PF06054"/>
    </source>
</evidence>
<dbReference type="Pfam" id="PF06054">
    <property type="entry name" value="CoiA_nuc"/>
    <property type="match status" value="1"/>
</dbReference>
<feature type="domain" description="Competence protein CoiA nuclease-like" evidence="1">
    <location>
        <begin position="66"/>
        <end position="184"/>
    </location>
</feature>
<sequence length="327" mass="38612">MLVAINEDRQILNLLDIDRLKMIDLKTQKFRCPVCKGQVYLKHGSVRAPHFAHVSTASCQYASEHESYQHLSLKKVLYHWFSETEVVQVEQFLKQIQQRPDLLINASIAVEIQCSPLSVKRLRERTNSYHRNGYTVLWLTGEALWLGDYLSELKQHFLYFSESAGFYYWELDLKAKKIRLNYLIHQDLTGKLHYLVKTFTFGSDSLLDILRTPFKGGTKGLKGQVSQDISRYIARQLYYKHPKWLKVQGIYYKNKQNLLNLRNLPNVIFPVGLNWLTYQFEGVALPDYCQLTQDVRPYYRYFIRYHQTKPCGMVYPPRVYSARYQLS</sequence>
<dbReference type="KEGG" id="lpk:LACPI_0814"/>
<dbReference type="InterPro" id="IPR021176">
    <property type="entry name" value="Competence-induced_CoiA"/>
</dbReference>
<evidence type="ECO:0000313" key="3">
    <source>
        <dbReference type="EMBL" id="CEN28014.1"/>
    </source>
</evidence>
<gene>
    <name evidence="3" type="ORF">LACPI_0814</name>
</gene>
<dbReference type="Pfam" id="PF25164">
    <property type="entry name" value="CoiA_N"/>
    <property type="match status" value="1"/>
</dbReference>
<evidence type="ECO:0000313" key="4">
    <source>
        <dbReference type="Proteomes" id="UP000033166"/>
    </source>
</evidence>
<evidence type="ECO:0000259" key="2">
    <source>
        <dbReference type="Pfam" id="PF25164"/>
    </source>
</evidence>
<dbReference type="HOGENOM" id="CLU_057999_2_0_9"/>
<name>A0A0D6DW45_9LACT</name>
<feature type="domain" description="Competence protein CoiA-like N-terminal" evidence="2">
    <location>
        <begin position="21"/>
        <end position="61"/>
    </location>
</feature>
<organism evidence="3 4">
    <name type="scientific">Pseudolactococcus piscium MKFS47</name>
    <dbReference type="NCBI Taxonomy" id="297352"/>
    <lineage>
        <taxon>Bacteria</taxon>
        <taxon>Bacillati</taxon>
        <taxon>Bacillota</taxon>
        <taxon>Bacilli</taxon>
        <taxon>Lactobacillales</taxon>
        <taxon>Streptococcaceae</taxon>
        <taxon>Pseudolactococcus</taxon>
    </lineage>
</organism>